<sequence length="73" mass="8167">MSSSKVQQDNRGRRNSGPSGGLYRRMSAFGAEYGRPFGSLSPVRTMERMRNGDNNVRTSTTDTLSNYIIFNTN</sequence>
<name>A0AAV4UX73_CAEEX</name>
<evidence type="ECO:0000313" key="3">
    <source>
        <dbReference type="Proteomes" id="UP001054945"/>
    </source>
</evidence>
<reference evidence="2 3" key="1">
    <citation type="submission" date="2021-06" db="EMBL/GenBank/DDBJ databases">
        <title>Caerostris extrusa draft genome.</title>
        <authorList>
            <person name="Kono N."/>
            <person name="Arakawa K."/>
        </authorList>
    </citation>
    <scope>NUCLEOTIDE SEQUENCE [LARGE SCALE GENOMIC DNA]</scope>
</reference>
<dbReference type="EMBL" id="BPLR01013625">
    <property type="protein sequence ID" value="GIY62507.1"/>
    <property type="molecule type" value="Genomic_DNA"/>
</dbReference>
<keyword evidence="3" id="KW-1185">Reference proteome</keyword>
<comment type="caution">
    <text evidence="2">The sequence shown here is derived from an EMBL/GenBank/DDBJ whole genome shotgun (WGS) entry which is preliminary data.</text>
</comment>
<dbReference type="AlphaFoldDB" id="A0AAV4UX73"/>
<accession>A0AAV4UX73</accession>
<feature type="region of interest" description="Disordered" evidence="1">
    <location>
        <begin position="1"/>
        <end position="23"/>
    </location>
</feature>
<evidence type="ECO:0000256" key="1">
    <source>
        <dbReference type="SAM" id="MobiDB-lite"/>
    </source>
</evidence>
<evidence type="ECO:0000313" key="2">
    <source>
        <dbReference type="EMBL" id="GIY62507.1"/>
    </source>
</evidence>
<organism evidence="2 3">
    <name type="scientific">Caerostris extrusa</name>
    <name type="common">Bark spider</name>
    <name type="synonym">Caerostris bankana</name>
    <dbReference type="NCBI Taxonomy" id="172846"/>
    <lineage>
        <taxon>Eukaryota</taxon>
        <taxon>Metazoa</taxon>
        <taxon>Ecdysozoa</taxon>
        <taxon>Arthropoda</taxon>
        <taxon>Chelicerata</taxon>
        <taxon>Arachnida</taxon>
        <taxon>Araneae</taxon>
        <taxon>Araneomorphae</taxon>
        <taxon>Entelegynae</taxon>
        <taxon>Araneoidea</taxon>
        <taxon>Araneidae</taxon>
        <taxon>Caerostris</taxon>
    </lineage>
</organism>
<protein>
    <submittedName>
        <fullName evidence="2">Uncharacterized protein</fullName>
    </submittedName>
</protein>
<dbReference type="Proteomes" id="UP001054945">
    <property type="component" value="Unassembled WGS sequence"/>
</dbReference>
<proteinExistence type="predicted"/>
<gene>
    <name evidence="2" type="ORF">CEXT_449351</name>
</gene>